<dbReference type="PANTHER" id="PTHR35394:SF5">
    <property type="entry name" value="DUF3176 DOMAIN-CONTAINING PROTEIN"/>
    <property type="match status" value="1"/>
</dbReference>
<keyword evidence="2" id="KW-1133">Transmembrane helix</keyword>
<dbReference type="VEuPathDB" id="FungiDB:BO71DRAFT_355538"/>
<dbReference type="Pfam" id="PF11374">
    <property type="entry name" value="DUF3176"/>
    <property type="match status" value="1"/>
</dbReference>
<dbReference type="Proteomes" id="UP000247810">
    <property type="component" value="Unassembled WGS sequence"/>
</dbReference>
<dbReference type="STRING" id="1448320.A0A319DGD2"/>
<evidence type="ECO:0000256" key="2">
    <source>
        <dbReference type="SAM" id="Phobius"/>
    </source>
</evidence>
<dbReference type="EMBL" id="KZ825895">
    <property type="protein sequence ID" value="PYH93327.1"/>
    <property type="molecule type" value="Genomic_DNA"/>
</dbReference>
<dbReference type="InterPro" id="IPR021514">
    <property type="entry name" value="DUF3176"/>
</dbReference>
<feature type="region of interest" description="Disordered" evidence="1">
    <location>
        <begin position="1"/>
        <end position="21"/>
    </location>
</feature>
<evidence type="ECO:0000313" key="4">
    <source>
        <dbReference type="Proteomes" id="UP000247810"/>
    </source>
</evidence>
<feature type="compositionally biased region" description="Basic and acidic residues" evidence="1">
    <location>
        <begin position="1"/>
        <end position="18"/>
    </location>
</feature>
<accession>A0A319DGD2</accession>
<dbReference type="AlphaFoldDB" id="A0A319DGD2"/>
<protein>
    <submittedName>
        <fullName evidence="3">Uncharacterized protein</fullName>
    </submittedName>
</protein>
<gene>
    <name evidence="3" type="ORF">BO71DRAFT_355538</name>
</gene>
<keyword evidence="2" id="KW-0812">Transmembrane</keyword>
<evidence type="ECO:0000313" key="3">
    <source>
        <dbReference type="EMBL" id="PYH93327.1"/>
    </source>
</evidence>
<feature type="non-terminal residue" evidence="3">
    <location>
        <position position="391"/>
    </location>
</feature>
<proteinExistence type="predicted"/>
<evidence type="ECO:0000256" key="1">
    <source>
        <dbReference type="SAM" id="MobiDB-lite"/>
    </source>
</evidence>
<dbReference type="PANTHER" id="PTHR35394">
    <property type="entry name" value="DUF3176 DOMAIN-CONTAINING PROTEIN"/>
    <property type="match status" value="1"/>
</dbReference>
<organism evidence="3 4">
    <name type="scientific">Aspergillus ellipticus CBS 707.79</name>
    <dbReference type="NCBI Taxonomy" id="1448320"/>
    <lineage>
        <taxon>Eukaryota</taxon>
        <taxon>Fungi</taxon>
        <taxon>Dikarya</taxon>
        <taxon>Ascomycota</taxon>
        <taxon>Pezizomycotina</taxon>
        <taxon>Eurotiomycetes</taxon>
        <taxon>Eurotiomycetidae</taxon>
        <taxon>Eurotiales</taxon>
        <taxon>Aspergillaceae</taxon>
        <taxon>Aspergillus</taxon>
        <taxon>Aspergillus subgen. Circumdati</taxon>
    </lineage>
</organism>
<keyword evidence="4" id="KW-1185">Reference proteome</keyword>
<sequence length="391" mass="42971">MEDPEHRTTLDPSDEKPPLPETRTSSDWFAWEFARVTLSAAILAAMIILLAVYNQRHQPGWRSISLNSVVSWLSTFSQASLLLAIGELLGQLKWVWFAQQARPLSGLRSFDSASRGALGSLKLVWELHARHFAILGGLTMILALAFDPFSQNLIHSFDKMVADPSGIAQVGNVSVYDYSGPLIFAAASYVDPTLKANVYNSLFNNDQTRPWAIPQYFCSSSNCTWDPVASLEFRALCANVTSELTTQCSIIPSNQSSGGSPNCTITLPTSQTSAWFLPDLYALTPFSVQGISSSDALVYTNSSLNIIQYIAPRTNISIVTGGTLDNHTQWEATECVVEPIVRSFRATVQQNVYSEETLAIWDNQSLRLSIHSNTTSGWYLTPSSWGADLGV</sequence>
<reference evidence="3 4" key="1">
    <citation type="submission" date="2018-02" db="EMBL/GenBank/DDBJ databases">
        <title>The genomes of Aspergillus section Nigri reveals drivers in fungal speciation.</title>
        <authorList>
            <consortium name="DOE Joint Genome Institute"/>
            <person name="Vesth T.C."/>
            <person name="Nybo J."/>
            <person name="Theobald S."/>
            <person name="Brandl J."/>
            <person name="Frisvad J.C."/>
            <person name="Nielsen K.F."/>
            <person name="Lyhne E.K."/>
            <person name="Kogle M.E."/>
            <person name="Kuo A."/>
            <person name="Riley R."/>
            <person name="Clum A."/>
            <person name="Nolan M."/>
            <person name="Lipzen A."/>
            <person name="Salamov A."/>
            <person name="Henrissat B."/>
            <person name="Wiebenga A."/>
            <person name="De vries R.P."/>
            <person name="Grigoriev I.V."/>
            <person name="Mortensen U.H."/>
            <person name="Andersen M.R."/>
            <person name="Baker S.E."/>
        </authorList>
    </citation>
    <scope>NUCLEOTIDE SEQUENCE [LARGE SCALE GENOMIC DNA]</scope>
    <source>
        <strain evidence="3 4">CBS 707.79</strain>
    </source>
</reference>
<name>A0A319DGD2_9EURO</name>
<dbReference type="OrthoDB" id="5242705at2759"/>
<feature type="transmembrane region" description="Helical" evidence="2">
    <location>
        <begin position="28"/>
        <end position="52"/>
    </location>
</feature>
<keyword evidence="2" id="KW-0472">Membrane</keyword>
<feature type="transmembrane region" description="Helical" evidence="2">
    <location>
        <begin position="131"/>
        <end position="150"/>
    </location>
</feature>